<keyword evidence="5" id="KW-1185">Reference proteome</keyword>
<dbReference type="AlphaFoldDB" id="A0A0D0CCZ0"/>
<feature type="domain" description="DUF6535" evidence="3">
    <location>
        <begin position="43"/>
        <end position="214"/>
    </location>
</feature>
<dbReference type="OrthoDB" id="3221808at2759"/>
<keyword evidence="2" id="KW-1133">Transmembrane helix</keyword>
<dbReference type="EMBL" id="KN834836">
    <property type="protein sequence ID" value="KIK52823.1"/>
    <property type="molecule type" value="Genomic_DNA"/>
</dbReference>
<evidence type="ECO:0000313" key="4">
    <source>
        <dbReference type="EMBL" id="KIK52823.1"/>
    </source>
</evidence>
<evidence type="ECO:0000259" key="3">
    <source>
        <dbReference type="Pfam" id="PF20153"/>
    </source>
</evidence>
<reference evidence="4 5" key="1">
    <citation type="submission" date="2014-04" db="EMBL/GenBank/DDBJ databases">
        <title>Evolutionary Origins and Diversification of the Mycorrhizal Mutualists.</title>
        <authorList>
            <consortium name="DOE Joint Genome Institute"/>
            <consortium name="Mycorrhizal Genomics Consortium"/>
            <person name="Kohler A."/>
            <person name="Kuo A."/>
            <person name="Nagy L.G."/>
            <person name="Floudas D."/>
            <person name="Copeland A."/>
            <person name="Barry K.W."/>
            <person name="Cichocki N."/>
            <person name="Veneault-Fourrey C."/>
            <person name="LaButti K."/>
            <person name="Lindquist E.A."/>
            <person name="Lipzen A."/>
            <person name="Lundell T."/>
            <person name="Morin E."/>
            <person name="Murat C."/>
            <person name="Riley R."/>
            <person name="Ohm R."/>
            <person name="Sun H."/>
            <person name="Tunlid A."/>
            <person name="Henrissat B."/>
            <person name="Grigoriev I.V."/>
            <person name="Hibbett D.S."/>
            <person name="Martin F."/>
        </authorList>
    </citation>
    <scope>NUCLEOTIDE SEQUENCE [LARGE SCALE GENOMIC DNA]</scope>
    <source>
        <strain evidence="4 5">FD-317 M1</strain>
    </source>
</reference>
<dbReference type="Proteomes" id="UP000053593">
    <property type="component" value="Unassembled WGS sequence"/>
</dbReference>
<evidence type="ECO:0000256" key="1">
    <source>
        <dbReference type="SAM" id="MobiDB-lite"/>
    </source>
</evidence>
<keyword evidence="2" id="KW-0472">Membrane</keyword>
<organism evidence="4 5">
    <name type="scientific">Collybiopsis luxurians FD-317 M1</name>
    <dbReference type="NCBI Taxonomy" id="944289"/>
    <lineage>
        <taxon>Eukaryota</taxon>
        <taxon>Fungi</taxon>
        <taxon>Dikarya</taxon>
        <taxon>Basidiomycota</taxon>
        <taxon>Agaricomycotina</taxon>
        <taxon>Agaricomycetes</taxon>
        <taxon>Agaricomycetidae</taxon>
        <taxon>Agaricales</taxon>
        <taxon>Marasmiineae</taxon>
        <taxon>Omphalotaceae</taxon>
        <taxon>Collybiopsis</taxon>
        <taxon>Collybiopsis luxurians</taxon>
    </lineage>
</organism>
<dbReference type="HOGENOM" id="CLU_574983_0_0_1"/>
<evidence type="ECO:0000313" key="5">
    <source>
        <dbReference type="Proteomes" id="UP000053593"/>
    </source>
</evidence>
<evidence type="ECO:0000256" key="2">
    <source>
        <dbReference type="SAM" id="Phobius"/>
    </source>
</evidence>
<proteinExistence type="predicted"/>
<dbReference type="Pfam" id="PF20153">
    <property type="entry name" value="DUF6535"/>
    <property type="match status" value="1"/>
</dbReference>
<keyword evidence="2" id="KW-0812">Transmembrane</keyword>
<gene>
    <name evidence="4" type="ORF">GYMLUDRAFT_265244</name>
</gene>
<accession>A0A0D0CCZ0</accession>
<feature type="transmembrane region" description="Helical" evidence="2">
    <location>
        <begin position="132"/>
        <end position="151"/>
    </location>
</feature>
<protein>
    <recommendedName>
        <fullName evidence="3">DUF6535 domain-containing protein</fullName>
    </recommendedName>
</protein>
<sequence length="475" mass="53783">MAGQDKNPLKNLQTDVEKNVDSNWHDTERSKITSDDDACSKLWNVYISEAERYDRALLEGWRSDMDGMLLFSALYSASLTAFIIESYKNLQADPQDVTVALLTRISEQLSNGIPAATPSSFQPPLSSLICNMLWFVSLALALSCSLLATFVQQWTRDFIHKTTMRPSPVLSARVLAFSYFGLRRFGMHTFVDVIPILLHVSLFFFFAGLIGFLQPVNAPLMYLMICVLFIFALIYAGLTLTPLIYFDAPYRTPLSDMLWNLGAVMRNLLLQRPVFPIDKTLTEAMIQKSQENPGDRDHLCMEYTIKSLDSDTELLMLLEAIPEAICGPSGARLTNWSLITSLMQSHIPEHNIIHRISNYIVTADSFTSFSNHNDRLIIVMKALWSLAFLLVQNPTATPPPLQDQIRIFWFDQNLVTRLMESEKLMLSGMNFSALALVQTSRMQGLRSCIDMVADSVMPYTIFSALSKQYTHHTTR</sequence>
<feature type="region of interest" description="Disordered" evidence="1">
    <location>
        <begin position="1"/>
        <end position="30"/>
    </location>
</feature>
<feature type="transmembrane region" description="Helical" evidence="2">
    <location>
        <begin position="220"/>
        <end position="245"/>
    </location>
</feature>
<feature type="compositionally biased region" description="Basic and acidic residues" evidence="1">
    <location>
        <begin position="15"/>
        <end position="30"/>
    </location>
</feature>
<dbReference type="InterPro" id="IPR045338">
    <property type="entry name" value="DUF6535"/>
</dbReference>
<name>A0A0D0CCZ0_9AGAR</name>
<feature type="transmembrane region" description="Helical" evidence="2">
    <location>
        <begin position="194"/>
        <end position="213"/>
    </location>
</feature>